<accession>A0ABW5C4Q2</accession>
<dbReference type="RefSeq" id="WP_247339857.1">
    <property type="nucleotide sequence ID" value="NZ_CP095550.1"/>
</dbReference>
<keyword evidence="6 11" id="KW-0697">Rotamase</keyword>
<feature type="region of interest" description="Disordered" evidence="13">
    <location>
        <begin position="262"/>
        <end position="297"/>
    </location>
</feature>
<dbReference type="HAMAP" id="MF_01145">
    <property type="entry name" value="Foldase_PrsA"/>
    <property type="match status" value="1"/>
</dbReference>
<evidence type="ECO:0000256" key="11">
    <source>
        <dbReference type="HAMAP-Rule" id="MF_01145"/>
    </source>
</evidence>
<dbReference type="InterPro" id="IPR037041">
    <property type="entry name" value="Trigger_fac_C_sf"/>
</dbReference>
<comment type="subcellular location">
    <subcellularLocation>
        <location evidence="2 11">Cell membrane</location>
        <topology evidence="2 11">Lipid-anchor</topology>
    </subcellularLocation>
</comment>
<feature type="chain" id="PRO_5045733354" description="Foldase protein PrsA" evidence="14">
    <location>
        <begin position="25"/>
        <end position="297"/>
    </location>
</feature>
<evidence type="ECO:0000256" key="12">
    <source>
        <dbReference type="SAM" id="Coils"/>
    </source>
</evidence>
<dbReference type="InterPro" id="IPR050245">
    <property type="entry name" value="PrsA_foldase"/>
</dbReference>
<dbReference type="Gene3D" id="1.10.3120.10">
    <property type="entry name" value="Trigger factor, C-terminal domain"/>
    <property type="match status" value="1"/>
</dbReference>
<dbReference type="PROSITE" id="PS01096">
    <property type="entry name" value="PPIC_PPIASE_1"/>
    <property type="match status" value="1"/>
</dbReference>
<evidence type="ECO:0000256" key="13">
    <source>
        <dbReference type="SAM" id="MobiDB-lite"/>
    </source>
</evidence>
<feature type="domain" description="PpiC" evidence="15">
    <location>
        <begin position="135"/>
        <end position="225"/>
    </location>
</feature>
<dbReference type="InterPro" id="IPR046357">
    <property type="entry name" value="PPIase_dom_sf"/>
</dbReference>
<keyword evidence="7 11" id="KW-0472">Membrane</keyword>
<keyword evidence="10 11" id="KW-0449">Lipoprotein</keyword>
<dbReference type="PANTHER" id="PTHR47245:SF1">
    <property type="entry name" value="FOLDASE PROTEIN PRSA"/>
    <property type="match status" value="1"/>
</dbReference>
<dbReference type="InterPro" id="IPR023059">
    <property type="entry name" value="Foldase_PrsA"/>
</dbReference>
<keyword evidence="8 11" id="KW-0564">Palmitate</keyword>
<dbReference type="InterPro" id="IPR008880">
    <property type="entry name" value="Trigger_fac_C"/>
</dbReference>
<evidence type="ECO:0000256" key="10">
    <source>
        <dbReference type="ARBA" id="ARBA00023288"/>
    </source>
</evidence>
<dbReference type="PROSITE" id="PS50198">
    <property type="entry name" value="PPIC_PPIASE_2"/>
    <property type="match status" value="1"/>
</dbReference>
<feature type="compositionally biased region" description="Acidic residues" evidence="13">
    <location>
        <begin position="281"/>
        <end position="297"/>
    </location>
</feature>
<protein>
    <recommendedName>
        <fullName evidence="11">Foldase protein PrsA</fullName>
        <ecNumber evidence="11">5.2.1.8</ecNumber>
    </recommendedName>
</protein>
<feature type="compositionally biased region" description="Basic and acidic residues" evidence="13">
    <location>
        <begin position="262"/>
        <end position="280"/>
    </location>
</feature>
<dbReference type="InterPro" id="IPR027304">
    <property type="entry name" value="Trigger_fact/SurA_dom_sf"/>
</dbReference>
<keyword evidence="9 11" id="KW-0413">Isomerase</keyword>
<dbReference type="Pfam" id="PF05698">
    <property type="entry name" value="Trigger_C"/>
    <property type="match status" value="1"/>
</dbReference>
<dbReference type="GO" id="GO:0003755">
    <property type="term" value="F:peptidyl-prolyl cis-trans isomerase activity"/>
    <property type="evidence" value="ECO:0007669"/>
    <property type="project" value="UniProtKB-EC"/>
</dbReference>
<dbReference type="EC" id="5.2.1.8" evidence="11"/>
<organism evidence="16 17">
    <name type="scientific">Metabacillus endolithicus</name>
    <dbReference type="NCBI Taxonomy" id="1535204"/>
    <lineage>
        <taxon>Bacteria</taxon>
        <taxon>Bacillati</taxon>
        <taxon>Bacillota</taxon>
        <taxon>Bacilli</taxon>
        <taxon>Bacillales</taxon>
        <taxon>Bacillaceae</taxon>
        <taxon>Metabacillus</taxon>
    </lineage>
</organism>
<dbReference type="SUPFAM" id="SSF109998">
    <property type="entry name" value="Triger factor/SurA peptide-binding domain-like"/>
    <property type="match status" value="1"/>
</dbReference>
<comment type="catalytic activity">
    <reaction evidence="1 11">
        <text>[protein]-peptidylproline (omega=180) = [protein]-peptidylproline (omega=0)</text>
        <dbReference type="Rhea" id="RHEA:16237"/>
        <dbReference type="Rhea" id="RHEA-COMP:10747"/>
        <dbReference type="Rhea" id="RHEA-COMP:10748"/>
        <dbReference type="ChEBI" id="CHEBI:83833"/>
        <dbReference type="ChEBI" id="CHEBI:83834"/>
        <dbReference type="EC" id="5.2.1.8"/>
    </reaction>
</comment>
<keyword evidence="5 11" id="KW-0732">Signal</keyword>
<keyword evidence="12" id="KW-0175">Coiled coil</keyword>
<gene>
    <name evidence="11" type="primary">prsA</name>
    <name evidence="16" type="ORF">ACFSKK_21405</name>
</gene>
<keyword evidence="17" id="KW-1185">Reference proteome</keyword>
<dbReference type="InterPro" id="IPR000297">
    <property type="entry name" value="PPIase_PpiC"/>
</dbReference>
<evidence type="ECO:0000256" key="3">
    <source>
        <dbReference type="ARBA" id="ARBA00006071"/>
    </source>
</evidence>
<dbReference type="PROSITE" id="PS51257">
    <property type="entry name" value="PROKAR_LIPOPROTEIN"/>
    <property type="match status" value="1"/>
</dbReference>
<evidence type="ECO:0000259" key="15">
    <source>
        <dbReference type="PROSITE" id="PS50198"/>
    </source>
</evidence>
<evidence type="ECO:0000256" key="7">
    <source>
        <dbReference type="ARBA" id="ARBA00023136"/>
    </source>
</evidence>
<evidence type="ECO:0000313" key="16">
    <source>
        <dbReference type="EMBL" id="MFD2216235.1"/>
    </source>
</evidence>
<evidence type="ECO:0000256" key="5">
    <source>
        <dbReference type="ARBA" id="ARBA00022729"/>
    </source>
</evidence>
<comment type="caution">
    <text evidence="16">The sequence shown here is derived from an EMBL/GenBank/DDBJ whole genome shotgun (WGS) entry which is preliminary data.</text>
</comment>
<sequence>MKKIAIVLAAATSILALSACNNNADSEVVVETKAGNITKDEFYDAMKARFGADVLTELVHEKVLSEKYEVTDEEVQTEFDNLKTQYGAQFESVVQTQGEDVVKQMVKVDLLRKKAAEAEAEVTDEDIKAYYDTLEGQIRASHILVADEATAKEVKEKLDAGESFEDLAKEYSTDPGSAQNGGDLGWFGEGAMVQEFQDAAFKLKEGEVSAPVKSDYGFHIIKVTETVKPLEEMKESLKEEVRNQKIQQPDTIQNALDKAIEESNVEVKDEDLKDTFKAAEAEEPAEKEEEKEEETKE</sequence>
<feature type="signal peptide" evidence="14">
    <location>
        <begin position="1"/>
        <end position="24"/>
    </location>
</feature>
<dbReference type="Gene3D" id="3.10.50.40">
    <property type="match status" value="1"/>
</dbReference>
<dbReference type="EMBL" id="JBHUIK010000006">
    <property type="protein sequence ID" value="MFD2216235.1"/>
    <property type="molecule type" value="Genomic_DNA"/>
</dbReference>
<comment type="similarity">
    <text evidence="3 11">Belongs to the PrsA family.</text>
</comment>
<evidence type="ECO:0000313" key="17">
    <source>
        <dbReference type="Proteomes" id="UP001597318"/>
    </source>
</evidence>
<evidence type="ECO:0000256" key="9">
    <source>
        <dbReference type="ARBA" id="ARBA00023235"/>
    </source>
</evidence>
<dbReference type="Pfam" id="PF13616">
    <property type="entry name" value="Rotamase_3"/>
    <property type="match status" value="1"/>
</dbReference>
<dbReference type="PANTHER" id="PTHR47245">
    <property type="entry name" value="PEPTIDYLPROLYL ISOMERASE"/>
    <property type="match status" value="1"/>
</dbReference>
<proteinExistence type="inferred from homology"/>
<dbReference type="Proteomes" id="UP001597318">
    <property type="component" value="Unassembled WGS sequence"/>
</dbReference>
<feature type="coiled-coil region" evidence="12">
    <location>
        <begin position="101"/>
        <end position="128"/>
    </location>
</feature>
<evidence type="ECO:0000256" key="2">
    <source>
        <dbReference type="ARBA" id="ARBA00004193"/>
    </source>
</evidence>
<evidence type="ECO:0000256" key="8">
    <source>
        <dbReference type="ARBA" id="ARBA00023139"/>
    </source>
</evidence>
<evidence type="ECO:0000256" key="6">
    <source>
        <dbReference type="ARBA" id="ARBA00023110"/>
    </source>
</evidence>
<evidence type="ECO:0000256" key="1">
    <source>
        <dbReference type="ARBA" id="ARBA00000971"/>
    </source>
</evidence>
<dbReference type="SUPFAM" id="SSF54534">
    <property type="entry name" value="FKBP-like"/>
    <property type="match status" value="1"/>
</dbReference>
<reference evidence="17" key="1">
    <citation type="journal article" date="2019" name="Int. J. Syst. Evol. Microbiol.">
        <title>The Global Catalogue of Microorganisms (GCM) 10K type strain sequencing project: providing services to taxonomists for standard genome sequencing and annotation.</title>
        <authorList>
            <consortium name="The Broad Institute Genomics Platform"/>
            <consortium name="The Broad Institute Genome Sequencing Center for Infectious Disease"/>
            <person name="Wu L."/>
            <person name="Ma J."/>
        </authorList>
    </citation>
    <scope>NUCLEOTIDE SEQUENCE [LARGE SCALE GENOMIC DNA]</scope>
    <source>
        <strain evidence="17">CGMCC 1.15474</strain>
    </source>
</reference>
<evidence type="ECO:0000256" key="14">
    <source>
        <dbReference type="SAM" id="SignalP"/>
    </source>
</evidence>
<keyword evidence="4 11" id="KW-1003">Cell membrane</keyword>
<dbReference type="InterPro" id="IPR023058">
    <property type="entry name" value="PPIase_PpiC_CS"/>
</dbReference>
<evidence type="ECO:0000256" key="4">
    <source>
        <dbReference type="ARBA" id="ARBA00022475"/>
    </source>
</evidence>
<name>A0ABW5C4Q2_9BACI</name>
<comment type="function">
    <text evidence="11">Plays a major role in protein secretion by helping the post-translocational extracellular folding of several secreted proteins.</text>
</comment>